<feature type="transmembrane region" description="Helical" evidence="9">
    <location>
        <begin position="97"/>
        <end position="121"/>
    </location>
</feature>
<evidence type="ECO:0000256" key="5">
    <source>
        <dbReference type="ARBA" id="ARBA00023136"/>
    </source>
</evidence>
<keyword evidence="9" id="KW-0915">Sodium</keyword>
<keyword evidence="6 9" id="KW-0407">Ion channel</keyword>
<dbReference type="NCBIfam" id="TIGR00494">
    <property type="entry name" value="crcB"/>
    <property type="match status" value="1"/>
</dbReference>
<organism evidence="10 11">
    <name type="scientific">Petrotoga mexicana DSM 14811</name>
    <dbReference type="NCBI Taxonomy" id="1122954"/>
    <lineage>
        <taxon>Bacteria</taxon>
        <taxon>Thermotogati</taxon>
        <taxon>Thermotogota</taxon>
        <taxon>Thermotogae</taxon>
        <taxon>Petrotogales</taxon>
        <taxon>Petrotogaceae</taxon>
        <taxon>Petrotoga</taxon>
    </lineage>
</organism>
<keyword evidence="4 9" id="KW-1133">Transmembrane helix</keyword>
<evidence type="ECO:0000256" key="6">
    <source>
        <dbReference type="ARBA" id="ARBA00023303"/>
    </source>
</evidence>
<accession>A0A2K1P8G4</accession>
<name>A0A2K1P8G4_9BACT</name>
<dbReference type="GO" id="GO:0140114">
    <property type="term" value="P:cellular detoxification of fluoride"/>
    <property type="evidence" value="ECO:0007669"/>
    <property type="project" value="UniProtKB-UniRule"/>
</dbReference>
<evidence type="ECO:0000256" key="8">
    <source>
        <dbReference type="ARBA" id="ARBA00035585"/>
    </source>
</evidence>
<evidence type="ECO:0000256" key="3">
    <source>
        <dbReference type="ARBA" id="ARBA00022692"/>
    </source>
</evidence>
<proteinExistence type="inferred from homology"/>
<gene>
    <name evidence="9" type="primary">fluC</name>
    <name evidence="9" type="synonym">crcB</name>
    <name evidence="10" type="ORF">X927_06605</name>
</gene>
<evidence type="ECO:0000313" key="10">
    <source>
        <dbReference type="EMBL" id="PNR99082.1"/>
    </source>
</evidence>
<keyword evidence="3 9" id="KW-0812">Transmembrane</keyword>
<comment type="activity regulation">
    <text evidence="9">Na(+) is not transported, but it plays an essential structural role and its presence is essential for fluoride channel function.</text>
</comment>
<dbReference type="InterPro" id="IPR003691">
    <property type="entry name" value="FluC"/>
</dbReference>
<reference evidence="10 11" key="1">
    <citation type="submission" date="2013-12" db="EMBL/GenBank/DDBJ databases">
        <title>Comparative genomics of Petrotoga isolates.</title>
        <authorList>
            <person name="Nesbo C.L."/>
            <person name="Charchuk R."/>
            <person name="Chow K."/>
        </authorList>
    </citation>
    <scope>NUCLEOTIDE SEQUENCE [LARGE SCALE GENOMIC DNA]</scope>
    <source>
        <strain evidence="10 11">DSM 14811</strain>
    </source>
</reference>
<dbReference type="GO" id="GO:0046872">
    <property type="term" value="F:metal ion binding"/>
    <property type="evidence" value="ECO:0007669"/>
    <property type="project" value="UniProtKB-KW"/>
</dbReference>
<protein>
    <recommendedName>
        <fullName evidence="9">Fluoride-specific ion channel FluC</fullName>
    </recommendedName>
</protein>
<dbReference type="HAMAP" id="MF_00454">
    <property type="entry name" value="FluC"/>
    <property type="match status" value="1"/>
</dbReference>
<comment type="function">
    <text evidence="9">Fluoride-specific ion channel. Important for reducing fluoride concentration in the cell, thus reducing its toxicity.</text>
</comment>
<dbReference type="RefSeq" id="WP_103077263.1">
    <property type="nucleotide sequence ID" value="NZ_AZRN01000025.1"/>
</dbReference>
<dbReference type="GO" id="GO:0005886">
    <property type="term" value="C:plasma membrane"/>
    <property type="evidence" value="ECO:0007669"/>
    <property type="project" value="UniProtKB-SubCell"/>
</dbReference>
<dbReference type="Pfam" id="PF02537">
    <property type="entry name" value="CRCB"/>
    <property type="match status" value="1"/>
</dbReference>
<evidence type="ECO:0000313" key="11">
    <source>
        <dbReference type="Proteomes" id="UP000236604"/>
    </source>
</evidence>
<keyword evidence="9" id="KW-0813">Transport</keyword>
<feature type="transmembrane region" description="Helical" evidence="9">
    <location>
        <begin position="32"/>
        <end position="55"/>
    </location>
</feature>
<dbReference type="EMBL" id="AZRN01000025">
    <property type="protein sequence ID" value="PNR99082.1"/>
    <property type="molecule type" value="Genomic_DNA"/>
</dbReference>
<evidence type="ECO:0000256" key="1">
    <source>
        <dbReference type="ARBA" id="ARBA00004651"/>
    </source>
</evidence>
<evidence type="ECO:0000256" key="7">
    <source>
        <dbReference type="ARBA" id="ARBA00035120"/>
    </source>
</evidence>
<evidence type="ECO:0000256" key="2">
    <source>
        <dbReference type="ARBA" id="ARBA00022475"/>
    </source>
</evidence>
<comment type="catalytic activity">
    <reaction evidence="8">
        <text>fluoride(in) = fluoride(out)</text>
        <dbReference type="Rhea" id="RHEA:76159"/>
        <dbReference type="ChEBI" id="CHEBI:17051"/>
    </reaction>
    <physiologicalReaction direction="left-to-right" evidence="8">
        <dbReference type="Rhea" id="RHEA:76160"/>
    </physiologicalReaction>
</comment>
<keyword evidence="5 9" id="KW-0472">Membrane</keyword>
<dbReference type="AlphaFoldDB" id="A0A2K1P8G4"/>
<keyword evidence="11" id="KW-1185">Reference proteome</keyword>
<keyword evidence="2 9" id="KW-1003">Cell membrane</keyword>
<evidence type="ECO:0000256" key="4">
    <source>
        <dbReference type="ARBA" id="ARBA00022989"/>
    </source>
</evidence>
<dbReference type="Proteomes" id="UP000236604">
    <property type="component" value="Unassembled WGS sequence"/>
</dbReference>
<evidence type="ECO:0000256" key="9">
    <source>
        <dbReference type="HAMAP-Rule" id="MF_00454"/>
    </source>
</evidence>
<dbReference type="GO" id="GO:0062054">
    <property type="term" value="F:fluoride channel activity"/>
    <property type="evidence" value="ECO:0007669"/>
    <property type="project" value="UniProtKB-UniRule"/>
</dbReference>
<keyword evidence="9" id="KW-0479">Metal-binding</keyword>
<feature type="binding site" evidence="9">
    <location>
        <position position="78"/>
    </location>
    <ligand>
        <name>Na(+)</name>
        <dbReference type="ChEBI" id="CHEBI:29101"/>
        <note>structural</note>
    </ligand>
</feature>
<dbReference type="PANTHER" id="PTHR28259:SF1">
    <property type="entry name" value="FLUORIDE EXPORT PROTEIN 1-RELATED"/>
    <property type="match status" value="1"/>
</dbReference>
<comment type="similarity">
    <text evidence="7 9">Belongs to the fluoride channel Fluc/FEX (TC 1.A.43) family.</text>
</comment>
<sequence>MVEIFFVGLGGFFGAISRFLLSRWVSLKLEGVLPYGTLIVNLLGSFLLGFIMTFFLEKGLTHPYLRLAITTGFIGALTTFSTFSYETVVLIEERDWFFAGMNILSNLLLGLVSVMGGIILAKAIS</sequence>
<keyword evidence="9" id="KW-0406">Ion transport</keyword>
<dbReference type="PANTHER" id="PTHR28259">
    <property type="entry name" value="FLUORIDE EXPORT PROTEIN 1-RELATED"/>
    <property type="match status" value="1"/>
</dbReference>
<comment type="caution">
    <text evidence="10">The sequence shown here is derived from an EMBL/GenBank/DDBJ whole genome shotgun (WGS) entry which is preliminary data.</text>
</comment>
<feature type="transmembrane region" description="Helical" evidence="9">
    <location>
        <begin position="67"/>
        <end position="85"/>
    </location>
</feature>
<comment type="subcellular location">
    <subcellularLocation>
        <location evidence="1 9">Cell membrane</location>
        <topology evidence="1 9">Multi-pass membrane protein</topology>
    </subcellularLocation>
</comment>
<feature type="binding site" evidence="9">
    <location>
        <position position="75"/>
    </location>
    <ligand>
        <name>Na(+)</name>
        <dbReference type="ChEBI" id="CHEBI:29101"/>
        <note>structural</note>
    </ligand>
</feature>